<evidence type="ECO:0000256" key="3">
    <source>
        <dbReference type="ARBA" id="ARBA00022763"/>
    </source>
</evidence>
<keyword evidence="11" id="KW-1185">Reference proteome</keyword>
<sequence>MEKSGAAPTGCYKCGRPGHWSRDCPSSNTNPNPNPNPNPNSQNQYSSFNKGTASKPLAKSSEKPKKAPRTRPNLTPELLLSDNGLGYVLRHFPGAFKFRGRGHEVSDLGNLIGLYSEWHSHLLPYYSFDQFVHKVEKVGTTKRVKICIRELRERVENGGDLTKFHEPPVEHEDCPNHDQGLPATEEVMNSVDPSHYQGDTSLNHEDVQEDMLHEVYRSATEEPSQTLASDMVAGDVPSEGSSKKELPNQVPENGPIRSDIQITEEQKARMEANRQKALERAAARVRLQQAV</sequence>
<evidence type="ECO:0000256" key="2">
    <source>
        <dbReference type="ARBA" id="ARBA00006075"/>
    </source>
</evidence>
<evidence type="ECO:0000256" key="1">
    <source>
        <dbReference type="ARBA" id="ARBA00004123"/>
    </source>
</evidence>
<dbReference type="Gene3D" id="4.10.60.10">
    <property type="entry name" value="Zinc finger, CCHC-type"/>
    <property type="match status" value="1"/>
</dbReference>
<evidence type="ECO:0000256" key="8">
    <source>
        <dbReference type="SAM" id="MobiDB-lite"/>
    </source>
</evidence>
<dbReference type="SMART" id="SM00343">
    <property type="entry name" value="ZnF_C2HC"/>
    <property type="match status" value="1"/>
</dbReference>
<dbReference type="PANTHER" id="PTHR13220">
    <property type="entry name" value="TIMELESS INTERACTING-RELATED"/>
    <property type="match status" value="1"/>
</dbReference>
<keyword evidence="6" id="KW-0863">Zinc-finger</keyword>
<feature type="domain" description="CCHC-type" evidence="9">
    <location>
        <begin position="11"/>
        <end position="26"/>
    </location>
</feature>
<keyword evidence="4 7" id="KW-0539">Nucleus</keyword>
<evidence type="ECO:0000313" key="11">
    <source>
        <dbReference type="Proteomes" id="UP001227230"/>
    </source>
</evidence>
<dbReference type="Proteomes" id="UP001227230">
    <property type="component" value="Chromosome 1"/>
</dbReference>
<evidence type="ECO:0000256" key="7">
    <source>
        <dbReference type="RuleBase" id="RU366049"/>
    </source>
</evidence>
<reference evidence="10 11" key="1">
    <citation type="journal article" date="2023" name="Hortic Res">
        <title>The complete reference genome for grapevine (Vitis vinifera L.) genetics and breeding.</title>
        <authorList>
            <person name="Shi X."/>
            <person name="Cao S."/>
            <person name="Wang X."/>
            <person name="Huang S."/>
            <person name="Wang Y."/>
            <person name="Liu Z."/>
            <person name="Liu W."/>
            <person name="Leng X."/>
            <person name="Peng Y."/>
            <person name="Wang N."/>
            <person name="Wang Y."/>
            <person name="Ma Z."/>
            <person name="Xu X."/>
            <person name="Zhang F."/>
            <person name="Xue H."/>
            <person name="Zhong H."/>
            <person name="Wang Y."/>
            <person name="Zhang K."/>
            <person name="Velt A."/>
            <person name="Avia K."/>
            <person name="Holtgrawe D."/>
            <person name="Grimplet J."/>
            <person name="Matus J.T."/>
            <person name="Ware D."/>
            <person name="Wu X."/>
            <person name="Wang H."/>
            <person name="Liu C."/>
            <person name="Fang Y."/>
            <person name="Rustenholz C."/>
            <person name="Cheng Z."/>
            <person name="Xiao H."/>
            <person name="Zhou Y."/>
        </authorList>
    </citation>
    <scope>NUCLEOTIDE SEQUENCE [LARGE SCALE GENOMIC DNA]</scope>
    <source>
        <strain evidence="11">cv. Pinot noir / PN40024</strain>
        <tissue evidence="10">Leaf</tissue>
    </source>
</reference>
<dbReference type="PANTHER" id="PTHR13220:SF11">
    <property type="entry name" value="TIMELESS-INTERACTING PROTEIN"/>
    <property type="match status" value="1"/>
</dbReference>
<gene>
    <name evidence="10" type="ORF">VitviT2T_001294</name>
</gene>
<keyword evidence="6" id="KW-0479">Metal-binding</keyword>
<dbReference type="Pfam" id="PF00098">
    <property type="entry name" value="zf-CCHC"/>
    <property type="match status" value="1"/>
</dbReference>
<accession>A0ABY9BFY4</accession>
<dbReference type="InterPro" id="IPR012923">
    <property type="entry name" value="Csm3"/>
</dbReference>
<dbReference type="InterPro" id="IPR036875">
    <property type="entry name" value="Znf_CCHC_sf"/>
</dbReference>
<keyword evidence="3 7" id="KW-0227">DNA damage</keyword>
<comment type="subcellular location">
    <subcellularLocation>
        <location evidence="1 7">Nucleus</location>
    </subcellularLocation>
</comment>
<name>A0ABY9BFY4_VITVI</name>
<evidence type="ECO:0000256" key="4">
    <source>
        <dbReference type="ARBA" id="ARBA00023242"/>
    </source>
</evidence>
<dbReference type="InterPro" id="IPR040038">
    <property type="entry name" value="TIPIN/Csm3/Swi3"/>
</dbReference>
<feature type="region of interest" description="Disordered" evidence="8">
    <location>
        <begin position="219"/>
        <end position="259"/>
    </location>
</feature>
<dbReference type="Pfam" id="PF07962">
    <property type="entry name" value="Swi3"/>
    <property type="match status" value="1"/>
</dbReference>
<dbReference type="EMBL" id="CP126648">
    <property type="protein sequence ID" value="WJZ81452.1"/>
    <property type="molecule type" value="Genomic_DNA"/>
</dbReference>
<organism evidence="10 11">
    <name type="scientific">Vitis vinifera</name>
    <name type="common">Grape</name>
    <dbReference type="NCBI Taxonomy" id="29760"/>
    <lineage>
        <taxon>Eukaryota</taxon>
        <taxon>Viridiplantae</taxon>
        <taxon>Streptophyta</taxon>
        <taxon>Embryophyta</taxon>
        <taxon>Tracheophyta</taxon>
        <taxon>Spermatophyta</taxon>
        <taxon>Magnoliopsida</taxon>
        <taxon>eudicotyledons</taxon>
        <taxon>Gunneridae</taxon>
        <taxon>Pentapetalae</taxon>
        <taxon>rosids</taxon>
        <taxon>Vitales</taxon>
        <taxon>Vitaceae</taxon>
        <taxon>Viteae</taxon>
        <taxon>Vitis</taxon>
    </lineage>
</organism>
<comment type="similarity">
    <text evidence="2 7">Belongs to the CSM3 family.</text>
</comment>
<protein>
    <recommendedName>
        <fullName evidence="9">CCHC-type domain-containing protein</fullName>
    </recommendedName>
</protein>
<keyword evidence="5 7" id="KW-0131">Cell cycle</keyword>
<comment type="function">
    <text evidence="7">Plays an important role in the control of DNA replication and the maintenance of replication fork stability.</text>
</comment>
<evidence type="ECO:0000259" key="9">
    <source>
        <dbReference type="PROSITE" id="PS50158"/>
    </source>
</evidence>
<feature type="compositionally biased region" description="Low complexity" evidence="8">
    <location>
        <begin position="39"/>
        <end position="49"/>
    </location>
</feature>
<dbReference type="SUPFAM" id="SSF57756">
    <property type="entry name" value="Retrovirus zinc finger-like domains"/>
    <property type="match status" value="1"/>
</dbReference>
<feature type="region of interest" description="Disordered" evidence="8">
    <location>
        <begin position="1"/>
        <end position="77"/>
    </location>
</feature>
<keyword evidence="6" id="KW-0862">Zinc</keyword>
<dbReference type="InterPro" id="IPR001878">
    <property type="entry name" value="Znf_CCHC"/>
</dbReference>
<proteinExistence type="inferred from homology"/>
<dbReference type="PROSITE" id="PS50158">
    <property type="entry name" value="ZF_CCHC"/>
    <property type="match status" value="1"/>
</dbReference>
<evidence type="ECO:0000313" key="10">
    <source>
        <dbReference type="EMBL" id="WJZ81452.1"/>
    </source>
</evidence>
<evidence type="ECO:0000256" key="5">
    <source>
        <dbReference type="ARBA" id="ARBA00023306"/>
    </source>
</evidence>
<evidence type="ECO:0000256" key="6">
    <source>
        <dbReference type="PROSITE-ProRule" id="PRU00047"/>
    </source>
</evidence>